<comment type="catalytic activity">
    <reaction evidence="3">
        <text>a 5'-end (N(2),N(7)-dimethyl 5'-triphosphoguanosine)-ribonucleoside in snoRNA + S-adenosyl-L-methionine = a 5'-end (N(2),N(2),N(7)-trimethyl 5'-triphosphoguanosine)-ribonucleoside in snoRNA + S-adenosyl-L-homocysteine + H(+)</text>
        <dbReference type="Rhea" id="RHEA:78507"/>
        <dbReference type="Rhea" id="RHEA-COMP:19088"/>
        <dbReference type="Rhea" id="RHEA-COMP:19090"/>
        <dbReference type="ChEBI" id="CHEBI:15378"/>
        <dbReference type="ChEBI" id="CHEBI:57856"/>
        <dbReference type="ChEBI" id="CHEBI:59789"/>
        <dbReference type="ChEBI" id="CHEBI:167623"/>
        <dbReference type="ChEBI" id="CHEBI:172880"/>
    </reaction>
    <physiologicalReaction direction="left-to-right" evidence="3">
        <dbReference type="Rhea" id="RHEA:78508"/>
    </physiologicalReaction>
</comment>
<gene>
    <name evidence="8" type="ORF">PECAL_3P11530</name>
</gene>
<reference evidence="8" key="1">
    <citation type="submission" date="2021-11" db="EMBL/GenBank/DDBJ databases">
        <authorList>
            <consortium name="Genoscope - CEA"/>
            <person name="William W."/>
        </authorList>
    </citation>
    <scope>NUCLEOTIDE SEQUENCE</scope>
</reference>
<evidence type="ECO:0000256" key="3">
    <source>
        <dbReference type="ARBA" id="ARBA00047418"/>
    </source>
</evidence>
<dbReference type="PANTHER" id="PTHR14741">
    <property type="entry name" value="S-ADENOSYLMETHIONINE-DEPENDENT METHYLTRANSFERASE RELATED"/>
    <property type="match status" value="1"/>
</dbReference>
<dbReference type="EMBL" id="CAKKNE010000003">
    <property type="protein sequence ID" value="CAH0371222.1"/>
    <property type="molecule type" value="Genomic_DNA"/>
</dbReference>
<evidence type="ECO:0000256" key="2">
    <source>
        <dbReference type="ARBA" id="ARBA00025783"/>
    </source>
</evidence>
<evidence type="ECO:0000313" key="9">
    <source>
        <dbReference type="Proteomes" id="UP000789595"/>
    </source>
</evidence>
<dbReference type="GO" id="GO:0071164">
    <property type="term" value="F:RNA cap trimethylguanosine synthase activity"/>
    <property type="evidence" value="ECO:0007669"/>
    <property type="project" value="TreeGrafter"/>
</dbReference>
<name>A0A8J2SP97_9STRA</name>
<evidence type="ECO:0000256" key="4">
    <source>
        <dbReference type="ARBA" id="ARBA00048740"/>
    </source>
</evidence>
<evidence type="ECO:0000256" key="7">
    <source>
        <dbReference type="ARBA" id="ARBA00049790"/>
    </source>
</evidence>
<evidence type="ECO:0000256" key="1">
    <source>
        <dbReference type="ARBA" id="ARBA00018517"/>
    </source>
</evidence>
<evidence type="ECO:0000313" key="8">
    <source>
        <dbReference type="EMBL" id="CAH0371222.1"/>
    </source>
</evidence>
<sequence>MAEQPPVSAAAKHKAADVSAGKRFQLFGGKCSDDARKNMLLDDVAIYSVTDARTADRITKTALALPGGPHREVCDGCACVGGNVISFARALRKGGRVTGIEYDATRCEFLRHNVATAGVPAEILRGDVARATAEEATDDGDGWACRSAVRRADLLFLDPPWGGPDVARKPAGSVRLHLGGVDVGELCRRVAGPGFRARHVLLKLPPNYDVAFLEETLAGVAAVKVDPAFRKMILAVVSFRRGGEGGDGEKKTEGVKE</sequence>
<dbReference type="AlphaFoldDB" id="A0A8J2SP97"/>
<dbReference type="InterPro" id="IPR029063">
    <property type="entry name" value="SAM-dependent_MTases_sf"/>
</dbReference>
<evidence type="ECO:0000256" key="5">
    <source>
        <dbReference type="ARBA" id="ARBA00048763"/>
    </source>
</evidence>
<dbReference type="Pfam" id="PF09445">
    <property type="entry name" value="Methyltransf_15"/>
    <property type="match status" value="1"/>
</dbReference>
<keyword evidence="9" id="KW-1185">Reference proteome</keyword>
<comment type="catalytic activity">
    <reaction evidence="4">
        <text>a 5'-end (N(7)-methyl 5'-triphosphoguanosine)-ribonucleoside in snoRNA + S-adenosyl-L-methionine = a 5'-end (N(2),N(7)-dimethyl 5'-triphosphoguanosine)-ribonucleoside in snoRNA + S-adenosyl-L-homocysteine + H(+)</text>
        <dbReference type="Rhea" id="RHEA:78475"/>
        <dbReference type="Rhea" id="RHEA-COMP:19086"/>
        <dbReference type="Rhea" id="RHEA-COMP:19088"/>
        <dbReference type="ChEBI" id="CHEBI:15378"/>
        <dbReference type="ChEBI" id="CHEBI:57856"/>
        <dbReference type="ChEBI" id="CHEBI:59789"/>
        <dbReference type="ChEBI" id="CHEBI:156461"/>
        <dbReference type="ChEBI" id="CHEBI:172880"/>
    </reaction>
    <physiologicalReaction direction="left-to-right" evidence="4">
        <dbReference type="Rhea" id="RHEA:78476"/>
    </physiologicalReaction>
</comment>
<comment type="caution">
    <text evidence="8">The sequence shown here is derived from an EMBL/GenBank/DDBJ whole genome shotgun (WGS) entry which is preliminary data.</text>
</comment>
<accession>A0A8J2SP97</accession>
<protein>
    <recommendedName>
        <fullName evidence="1">Trimethylguanosine synthase</fullName>
    </recommendedName>
    <alternativeName>
        <fullName evidence="7">Cap-specific guanine-N(2) methyltransferase</fullName>
    </alternativeName>
</protein>
<dbReference type="Gene3D" id="3.40.50.150">
    <property type="entry name" value="Vaccinia Virus protein VP39"/>
    <property type="match status" value="1"/>
</dbReference>
<organism evidence="8 9">
    <name type="scientific">Pelagomonas calceolata</name>
    <dbReference type="NCBI Taxonomy" id="35677"/>
    <lineage>
        <taxon>Eukaryota</taxon>
        <taxon>Sar</taxon>
        <taxon>Stramenopiles</taxon>
        <taxon>Ochrophyta</taxon>
        <taxon>Pelagophyceae</taxon>
        <taxon>Pelagomonadales</taxon>
        <taxon>Pelagomonadaceae</taxon>
        <taxon>Pelagomonas</taxon>
    </lineage>
</organism>
<comment type="catalytic activity">
    <reaction evidence="6">
        <text>a 5'-end (N(7)-methyl 5'-triphosphoguanosine)-ribonucleoside in snRNA + S-adenosyl-L-methionine = a 5'-end (N(2),N(7)-dimethyl 5'-triphosphoguanosine)-ribonucleoside in snRNA + S-adenosyl-L-homocysteine + H(+)</text>
        <dbReference type="Rhea" id="RHEA:78471"/>
        <dbReference type="Rhea" id="RHEA-COMP:19085"/>
        <dbReference type="Rhea" id="RHEA-COMP:19087"/>
        <dbReference type="ChEBI" id="CHEBI:15378"/>
        <dbReference type="ChEBI" id="CHEBI:57856"/>
        <dbReference type="ChEBI" id="CHEBI:59789"/>
        <dbReference type="ChEBI" id="CHEBI:156461"/>
        <dbReference type="ChEBI" id="CHEBI:172880"/>
    </reaction>
    <physiologicalReaction direction="left-to-right" evidence="6">
        <dbReference type="Rhea" id="RHEA:78472"/>
    </physiologicalReaction>
</comment>
<dbReference type="GO" id="GO:0005634">
    <property type="term" value="C:nucleus"/>
    <property type="evidence" value="ECO:0007669"/>
    <property type="project" value="TreeGrafter"/>
</dbReference>
<comment type="catalytic activity">
    <reaction evidence="5">
        <text>a 5'-end (N(2),N(7)-dimethyl 5'-triphosphoguanosine)-ribonucleoside in snRNA + S-adenosyl-L-methionine = a 5'-end (N(2),N(2),N(7)-trimethyl 5'-triphosphoguanosine)-ribonucleoside in snRNA + S-adenosyl-L-homocysteine + H(+)</text>
        <dbReference type="Rhea" id="RHEA:78479"/>
        <dbReference type="Rhea" id="RHEA-COMP:19087"/>
        <dbReference type="Rhea" id="RHEA-COMP:19089"/>
        <dbReference type="ChEBI" id="CHEBI:15378"/>
        <dbReference type="ChEBI" id="CHEBI:57856"/>
        <dbReference type="ChEBI" id="CHEBI:59789"/>
        <dbReference type="ChEBI" id="CHEBI:167623"/>
        <dbReference type="ChEBI" id="CHEBI:172880"/>
    </reaction>
    <physiologicalReaction direction="left-to-right" evidence="5">
        <dbReference type="Rhea" id="RHEA:78480"/>
    </physiologicalReaction>
</comment>
<dbReference type="OrthoDB" id="194443at2759"/>
<dbReference type="PANTHER" id="PTHR14741:SF32">
    <property type="entry name" value="TRIMETHYLGUANOSINE SYNTHASE"/>
    <property type="match status" value="1"/>
</dbReference>
<evidence type="ECO:0000256" key="6">
    <source>
        <dbReference type="ARBA" id="ARBA00049075"/>
    </source>
</evidence>
<dbReference type="Proteomes" id="UP000789595">
    <property type="component" value="Unassembled WGS sequence"/>
</dbReference>
<comment type="similarity">
    <text evidence="2">Belongs to the methyltransferase superfamily. Trimethylguanosine synthase family.</text>
</comment>
<dbReference type="InterPro" id="IPR019012">
    <property type="entry name" value="RNA_cap_Gua-N2-MeTrfase"/>
</dbReference>
<dbReference type="SUPFAM" id="SSF53335">
    <property type="entry name" value="S-adenosyl-L-methionine-dependent methyltransferases"/>
    <property type="match status" value="1"/>
</dbReference>
<proteinExistence type="inferred from homology"/>